<evidence type="ECO:0000313" key="8">
    <source>
        <dbReference type="EMBL" id="KAB8611405.1"/>
    </source>
</evidence>
<dbReference type="PANTHER" id="PTHR37799:SF1">
    <property type="entry name" value="SMALL RIBOSOMAL SUBUNIT PROTEIN MS23"/>
    <property type="match status" value="1"/>
</dbReference>
<gene>
    <name evidence="8" type="ORF">FH972_025910</name>
</gene>
<dbReference type="GO" id="GO:0003735">
    <property type="term" value="F:structural constituent of ribosome"/>
    <property type="evidence" value="ECO:0007669"/>
    <property type="project" value="InterPro"/>
</dbReference>
<dbReference type="Pfam" id="PF13741">
    <property type="entry name" value="MRP-S25"/>
    <property type="match status" value="1"/>
</dbReference>
<dbReference type="PANTHER" id="PTHR37799">
    <property type="entry name" value="37S RIBOSOMAL PROTEIN S25, MITOCHONDRIAL"/>
    <property type="match status" value="1"/>
</dbReference>
<accession>A0A5N6L4Z4</accession>
<dbReference type="Proteomes" id="UP000327013">
    <property type="component" value="Unassembled WGS sequence"/>
</dbReference>
<comment type="similarity">
    <text evidence="2">Belongs to the mitochondrion-specific ribosomal protein mS23 family.</text>
</comment>
<feature type="region of interest" description="Disordered" evidence="7">
    <location>
        <begin position="105"/>
        <end position="127"/>
    </location>
</feature>
<proteinExistence type="inferred from homology"/>
<reference evidence="8 9" key="1">
    <citation type="submission" date="2019-06" db="EMBL/GenBank/DDBJ databases">
        <title>A chromosomal-level reference genome of Carpinus fangiana (Coryloideae, Betulaceae).</title>
        <authorList>
            <person name="Yang X."/>
            <person name="Wang Z."/>
            <person name="Zhang L."/>
            <person name="Hao G."/>
            <person name="Liu J."/>
            <person name="Yang Y."/>
        </authorList>
    </citation>
    <scope>NUCLEOTIDE SEQUENCE [LARGE SCALE GENOMIC DNA]</scope>
    <source>
        <strain evidence="8">Cfa_2016G</strain>
        <tissue evidence="8">Leaf</tissue>
    </source>
</reference>
<organism evidence="8 9">
    <name type="scientific">Carpinus fangiana</name>
    <dbReference type="NCBI Taxonomy" id="176857"/>
    <lineage>
        <taxon>Eukaryota</taxon>
        <taxon>Viridiplantae</taxon>
        <taxon>Streptophyta</taxon>
        <taxon>Embryophyta</taxon>
        <taxon>Tracheophyta</taxon>
        <taxon>Spermatophyta</taxon>
        <taxon>Magnoliopsida</taxon>
        <taxon>eudicotyledons</taxon>
        <taxon>Gunneridae</taxon>
        <taxon>Pentapetalae</taxon>
        <taxon>rosids</taxon>
        <taxon>fabids</taxon>
        <taxon>Fagales</taxon>
        <taxon>Betulaceae</taxon>
        <taxon>Carpinus</taxon>
    </lineage>
</organism>
<dbReference type="GO" id="GO:0005763">
    <property type="term" value="C:mitochondrial small ribosomal subunit"/>
    <property type="evidence" value="ECO:0007669"/>
    <property type="project" value="InterPro"/>
</dbReference>
<dbReference type="AlphaFoldDB" id="A0A5N6L4Z4"/>
<keyword evidence="4" id="KW-0687">Ribonucleoprotein</keyword>
<evidence type="ECO:0000256" key="3">
    <source>
        <dbReference type="ARBA" id="ARBA00023128"/>
    </source>
</evidence>
<evidence type="ECO:0000256" key="7">
    <source>
        <dbReference type="SAM" id="MobiDB-lite"/>
    </source>
</evidence>
<dbReference type="OrthoDB" id="5542239at2759"/>
<feature type="compositionally biased region" description="Polar residues" evidence="7">
    <location>
        <begin position="105"/>
        <end position="122"/>
    </location>
</feature>
<sequence length="238" mass="27261">MTDNPPAQTLVRTQPVQHRDLAAKQRLKKPSRMFQPQRISYQEDELRHNFFADHPWELARPRVIVENNGNDHQTWDWSKAHQPGRPVSGESVIQRQLWLLQNNQSERGRAQTANRRLSSGQSPKPIPEALSTEAAYDQARKEFYEQRHFDEVERNVAREEAMSTGAYFDKGALEIGMELENAEFERWKTWAKSQVTLMEQARNSAYTGFGGQTAAEDETASAPDTLEQAIDNLTAPRA</sequence>
<comment type="caution">
    <text evidence="8">The sequence shown here is derived from an EMBL/GenBank/DDBJ whole genome shotgun (WGS) entry which is preliminary data.</text>
</comment>
<name>A0A5N6L4Z4_9ROSI</name>
<keyword evidence="9" id="KW-1185">Reference proteome</keyword>
<evidence type="ECO:0000256" key="4">
    <source>
        <dbReference type="ARBA" id="ARBA00023274"/>
    </source>
</evidence>
<evidence type="ECO:0000256" key="5">
    <source>
        <dbReference type="ARBA" id="ARBA00035137"/>
    </source>
</evidence>
<evidence type="ECO:0000256" key="2">
    <source>
        <dbReference type="ARBA" id="ARBA00009864"/>
    </source>
</evidence>
<keyword evidence="3" id="KW-0496">Mitochondrion</keyword>
<evidence type="ECO:0000313" key="9">
    <source>
        <dbReference type="Proteomes" id="UP000327013"/>
    </source>
</evidence>
<comment type="subcellular location">
    <subcellularLocation>
        <location evidence="1">Mitochondrion</location>
    </subcellularLocation>
</comment>
<evidence type="ECO:0000256" key="6">
    <source>
        <dbReference type="ARBA" id="ARBA00035421"/>
    </source>
</evidence>
<protein>
    <recommendedName>
        <fullName evidence="5">Small ribosomal subunit protein mS23</fullName>
    </recommendedName>
    <alternativeName>
        <fullName evidence="6">37S ribosomal protein S25, mitochondrial</fullName>
    </alternativeName>
</protein>
<dbReference type="EMBL" id="VIBQ01000073">
    <property type="protein sequence ID" value="KAB8611405.1"/>
    <property type="molecule type" value="Genomic_DNA"/>
</dbReference>
<evidence type="ECO:0000256" key="1">
    <source>
        <dbReference type="ARBA" id="ARBA00004173"/>
    </source>
</evidence>
<dbReference type="InterPro" id="IPR016939">
    <property type="entry name" value="Ribosomal_mS23_fun"/>
</dbReference>
<feature type="region of interest" description="Disordered" evidence="7">
    <location>
        <begin position="209"/>
        <end position="238"/>
    </location>
</feature>